<organism evidence="1 2">
    <name type="scientific">Ensete ventricosum</name>
    <name type="common">Abyssinian banana</name>
    <name type="synonym">Musa ensete</name>
    <dbReference type="NCBI Taxonomy" id="4639"/>
    <lineage>
        <taxon>Eukaryota</taxon>
        <taxon>Viridiplantae</taxon>
        <taxon>Streptophyta</taxon>
        <taxon>Embryophyta</taxon>
        <taxon>Tracheophyta</taxon>
        <taxon>Spermatophyta</taxon>
        <taxon>Magnoliopsida</taxon>
        <taxon>Liliopsida</taxon>
        <taxon>Zingiberales</taxon>
        <taxon>Musaceae</taxon>
        <taxon>Ensete</taxon>
    </lineage>
</organism>
<comment type="caution">
    <text evidence="1">The sequence shown here is derived from an EMBL/GenBank/DDBJ whole genome shotgun (WGS) entry which is preliminary data.</text>
</comment>
<sequence length="52" mass="5713">MAVEGQQDAKNIAMIPTIRNLADFMLGVISISDRPRWNSIGVPTSKLPLKDC</sequence>
<evidence type="ECO:0000313" key="2">
    <source>
        <dbReference type="Proteomes" id="UP000287651"/>
    </source>
</evidence>
<name>A0A426ZZY7_ENSVE</name>
<dbReference type="EMBL" id="AMZH03004303">
    <property type="protein sequence ID" value="RRT69567.1"/>
    <property type="molecule type" value="Genomic_DNA"/>
</dbReference>
<accession>A0A426ZZY7</accession>
<dbReference type="AlphaFoldDB" id="A0A426ZZY7"/>
<evidence type="ECO:0000313" key="1">
    <source>
        <dbReference type="EMBL" id="RRT69567.1"/>
    </source>
</evidence>
<dbReference type="Proteomes" id="UP000287651">
    <property type="component" value="Unassembled WGS sequence"/>
</dbReference>
<proteinExistence type="predicted"/>
<reference evidence="1 2" key="1">
    <citation type="journal article" date="2014" name="Agronomy (Basel)">
        <title>A Draft Genome Sequence for Ensete ventricosum, the Drought-Tolerant Tree Against Hunger.</title>
        <authorList>
            <person name="Harrison J."/>
            <person name="Moore K.A."/>
            <person name="Paszkiewicz K."/>
            <person name="Jones T."/>
            <person name="Grant M."/>
            <person name="Ambacheew D."/>
            <person name="Muzemil S."/>
            <person name="Studholme D.J."/>
        </authorList>
    </citation>
    <scope>NUCLEOTIDE SEQUENCE [LARGE SCALE GENOMIC DNA]</scope>
</reference>
<gene>
    <name evidence="1" type="ORF">B296_00026483</name>
</gene>
<protein>
    <submittedName>
        <fullName evidence="1">Uncharacterized protein</fullName>
    </submittedName>
</protein>